<dbReference type="Proteomes" id="UP000218702">
    <property type="component" value="Chromosome"/>
</dbReference>
<dbReference type="GO" id="GO:0008047">
    <property type="term" value="F:enzyme activator activity"/>
    <property type="evidence" value="ECO:0007669"/>
    <property type="project" value="InterPro"/>
</dbReference>
<dbReference type="OrthoDB" id="512922at2"/>
<name>A0A1Z4V5P7_9CYAN</name>
<dbReference type="AlphaFoldDB" id="A0A1Z4V5P7"/>
<protein>
    <submittedName>
        <fullName evidence="1">Hydrogenase maturation protease</fullName>
    </submittedName>
</protein>
<dbReference type="InterPro" id="IPR023430">
    <property type="entry name" value="Pept_HybD-like_dom_sf"/>
</dbReference>
<dbReference type="RefSeq" id="WP_096668448.1">
    <property type="nucleotide sequence ID" value="NZ_AP018316.1"/>
</dbReference>
<dbReference type="GO" id="GO:0004175">
    <property type="term" value="F:endopeptidase activity"/>
    <property type="evidence" value="ECO:0007669"/>
    <property type="project" value="TreeGrafter"/>
</dbReference>
<organism evidence="1 2">
    <name type="scientific">Dolichospermum compactum NIES-806</name>
    <dbReference type="NCBI Taxonomy" id="1973481"/>
    <lineage>
        <taxon>Bacteria</taxon>
        <taxon>Bacillati</taxon>
        <taxon>Cyanobacteriota</taxon>
        <taxon>Cyanophyceae</taxon>
        <taxon>Nostocales</taxon>
        <taxon>Aphanizomenonaceae</taxon>
        <taxon>Dolichospermum</taxon>
        <taxon>Dolichospermum compactum</taxon>
    </lineage>
</organism>
<dbReference type="SUPFAM" id="SSF53163">
    <property type="entry name" value="HybD-like"/>
    <property type="match status" value="1"/>
</dbReference>
<keyword evidence="1" id="KW-0645">Protease</keyword>
<dbReference type="PANTHER" id="PTHR30302">
    <property type="entry name" value="HYDROGENASE 1 MATURATION PROTEASE"/>
    <property type="match status" value="1"/>
</dbReference>
<reference evidence="1 2" key="1">
    <citation type="submission" date="2017-06" db="EMBL/GenBank/DDBJ databases">
        <title>Genome sequencing of cyanobaciteial culture collection at National Institute for Environmental Studies (NIES).</title>
        <authorList>
            <person name="Hirose Y."/>
            <person name="Shimura Y."/>
            <person name="Fujisawa T."/>
            <person name="Nakamura Y."/>
            <person name="Kawachi M."/>
        </authorList>
    </citation>
    <scope>NUCLEOTIDE SEQUENCE [LARGE SCALE GENOMIC DNA]</scope>
    <source>
        <strain evidence="1 2">NIES-806</strain>
    </source>
</reference>
<sequence>MIKTTIVIGYGNELCSDDGIGCRVANIVNLWHLSNVQSLAVHQLTPELAANLANVNLAIFVDASLNSELQNVQVESILPNESRMIIGHSIKLTYLLALTKSLYGYSPPAWLITVPGVNFELGDCLSPIAEQGISIALTKIINIINKG</sequence>
<dbReference type="EMBL" id="AP018316">
    <property type="protein sequence ID" value="BAZ86788.1"/>
    <property type="molecule type" value="Genomic_DNA"/>
</dbReference>
<proteinExistence type="predicted"/>
<dbReference type="CDD" id="cd06066">
    <property type="entry name" value="H2MP_NAD-link-bidir"/>
    <property type="match status" value="1"/>
</dbReference>
<dbReference type="Gene3D" id="3.40.50.1450">
    <property type="entry name" value="HybD-like"/>
    <property type="match status" value="1"/>
</dbReference>
<accession>A0A1Z4V5P7</accession>
<dbReference type="PANTHER" id="PTHR30302:SF5">
    <property type="entry name" value="SLR1876 PROTEIN"/>
    <property type="match status" value="1"/>
</dbReference>
<keyword evidence="1" id="KW-0378">Hydrolase</keyword>
<dbReference type="NCBIfam" id="TIGR00072">
    <property type="entry name" value="hydrog_prot"/>
    <property type="match status" value="1"/>
</dbReference>
<evidence type="ECO:0000313" key="1">
    <source>
        <dbReference type="EMBL" id="BAZ86788.1"/>
    </source>
</evidence>
<evidence type="ECO:0000313" key="2">
    <source>
        <dbReference type="Proteomes" id="UP000218702"/>
    </source>
</evidence>
<gene>
    <name evidence="1" type="ORF">NIES806_30040</name>
</gene>
<dbReference type="KEGG" id="dcm:NIES806_30040"/>
<dbReference type="GO" id="GO:0016485">
    <property type="term" value="P:protein processing"/>
    <property type="evidence" value="ECO:0007669"/>
    <property type="project" value="TreeGrafter"/>
</dbReference>
<keyword evidence="2" id="KW-1185">Reference proteome</keyword>
<dbReference type="InterPro" id="IPR000671">
    <property type="entry name" value="Peptidase_A31"/>
</dbReference>